<comment type="caution">
    <text evidence="1">The sequence shown here is derived from an EMBL/GenBank/DDBJ whole genome shotgun (WGS) entry which is preliminary data.</text>
</comment>
<gene>
    <name evidence="1" type="ORF">MNOR_LOCUS35082</name>
</gene>
<evidence type="ECO:0000313" key="1">
    <source>
        <dbReference type="EMBL" id="CAL4178880.1"/>
    </source>
</evidence>
<accession>A0AAV2SCW8</accession>
<protein>
    <submittedName>
        <fullName evidence="1">Uncharacterized protein</fullName>
    </submittedName>
</protein>
<reference evidence="1 2" key="1">
    <citation type="submission" date="2024-05" db="EMBL/GenBank/DDBJ databases">
        <authorList>
            <person name="Wallberg A."/>
        </authorList>
    </citation>
    <scope>NUCLEOTIDE SEQUENCE [LARGE SCALE GENOMIC DNA]</scope>
</reference>
<organism evidence="1 2">
    <name type="scientific">Meganyctiphanes norvegica</name>
    <name type="common">Northern krill</name>
    <name type="synonym">Thysanopoda norvegica</name>
    <dbReference type="NCBI Taxonomy" id="48144"/>
    <lineage>
        <taxon>Eukaryota</taxon>
        <taxon>Metazoa</taxon>
        <taxon>Ecdysozoa</taxon>
        <taxon>Arthropoda</taxon>
        <taxon>Crustacea</taxon>
        <taxon>Multicrustacea</taxon>
        <taxon>Malacostraca</taxon>
        <taxon>Eumalacostraca</taxon>
        <taxon>Eucarida</taxon>
        <taxon>Euphausiacea</taxon>
        <taxon>Euphausiidae</taxon>
        <taxon>Meganyctiphanes</taxon>
    </lineage>
</organism>
<proteinExistence type="predicted"/>
<dbReference type="Proteomes" id="UP001497623">
    <property type="component" value="Unassembled WGS sequence"/>
</dbReference>
<keyword evidence="2" id="KW-1185">Reference proteome</keyword>
<dbReference type="AlphaFoldDB" id="A0AAV2SCW8"/>
<sequence length="103" mass="10965">MSTTPRASLSVALYLRSALLNFLLKKPTGLRDPVSSSCIKAPPVAKSLLSTCTTNCLSILALARTGAVINAVFKCSKAFRHLSDQSNTTPFLVRLVRGKACLA</sequence>
<name>A0AAV2SCW8_MEGNR</name>
<evidence type="ECO:0000313" key="2">
    <source>
        <dbReference type="Proteomes" id="UP001497623"/>
    </source>
</evidence>
<dbReference type="EMBL" id="CAXKWB010056883">
    <property type="protein sequence ID" value="CAL4178880.1"/>
    <property type="molecule type" value="Genomic_DNA"/>
</dbReference>